<dbReference type="GO" id="GO:0005886">
    <property type="term" value="C:plasma membrane"/>
    <property type="evidence" value="ECO:0007669"/>
    <property type="project" value="UniProtKB-SubCell"/>
</dbReference>
<keyword evidence="5 6" id="KW-0472">Membrane</keyword>
<protein>
    <submittedName>
        <fullName evidence="7">Polysaccharide biosynthesis protein</fullName>
    </submittedName>
</protein>
<feature type="transmembrane region" description="Helical" evidence="6">
    <location>
        <begin position="85"/>
        <end position="108"/>
    </location>
</feature>
<dbReference type="Pfam" id="PF01943">
    <property type="entry name" value="Polysacc_synt"/>
    <property type="match status" value="1"/>
</dbReference>
<feature type="transmembrane region" description="Helical" evidence="6">
    <location>
        <begin position="334"/>
        <end position="354"/>
    </location>
</feature>
<feature type="transmembrane region" description="Helical" evidence="6">
    <location>
        <begin position="45"/>
        <end position="64"/>
    </location>
</feature>
<feature type="transmembrane region" description="Helical" evidence="6">
    <location>
        <begin position="306"/>
        <end position="322"/>
    </location>
</feature>
<feature type="transmembrane region" description="Helical" evidence="6">
    <location>
        <begin position="114"/>
        <end position="133"/>
    </location>
</feature>
<evidence type="ECO:0000256" key="4">
    <source>
        <dbReference type="ARBA" id="ARBA00022989"/>
    </source>
</evidence>
<dbReference type="STRING" id="1230454.C461_00102"/>
<dbReference type="AlphaFoldDB" id="M0PL38"/>
<dbReference type="RefSeq" id="WP_007997528.1">
    <property type="nucleotide sequence ID" value="NZ_AOJI01000002.1"/>
</dbReference>
<feature type="transmembrane region" description="Helical" evidence="6">
    <location>
        <begin position="428"/>
        <end position="449"/>
    </location>
</feature>
<evidence type="ECO:0000313" key="7">
    <source>
        <dbReference type="EMBL" id="EMA70643.1"/>
    </source>
</evidence>
<accession>M0PL38</accession>
<keyword evidence="8" id="KW-1185">Reference proteome</keyword>
<comment type="caution">
    <text evidence="7">The sequence shown here is derived from an EMBL/GenBank/DDBJ whole genome shotgun (WGS) entry which is preliminary data.</text>
</comment>
<feature type="transmembrane region" description="Helical" evidence="6">
    <location>
        <begin position="456"/>
        <end position="479"/>
    </location>
</feature>
<dbReference type="PANTHER" id="PTHR30250">
    <property type="entry name" value="PST FAMILY PREDICTED COLANIC ACID TRANSPORTER"/>
    <property type="match status" value="1"/>
</dbReference>
<feature type="transmembrane region" description="Helical" evidence="6">
    <location>
        <begin position="182"/>
        <end position="201"/>
    </location>
</feature>
<keyword evidence="3 6" id="KW-0812">Transmembrane</keyword>
<name>M0PL38_9EURY</name>
<proteinExistence type="predicted"/>
<evidence type="ECO:0000256" key="5">
    <source>
        <dbReference type="ARBA" id="ARBA00023136"/>
    </source>
</evidence>
<evidence type="ECO:0000256" key="1">
    <source>
        <dbReference type="ARBA" id="ARBA00004651"/>
    </source>
</evidence>
<sequence>MSLADRLSKGVKAIFGADILDKVSNGLLIVLLTRVLFTPEQYGQLNFVLAALGVVTIFATLGLPKSAARYVTEFSETAPGQVPYVIRRSLVSLVVLIGVVVAGILVLGEPIARLAGTPSLIPFIFVGSCYIAAHGFSKYFSALFQGFNRVTWTGVLRVVTGVSRLVFVAVFVMLGFGVAGALAGYVVATLLAAVVGAVVVYRRFYTSLPEAEAAEQDLTKRLLEYSVPLTATRGANVLDKKVDALLVGVLMNVTAVGYYTIAKQVSDFVASPAAAFGFTISPALGEEKSGNRTDRAAKLYRRSLEYVLLLYVPAVAGLILVADPMVRHVFGPDYLPAVPVVQVFSGFILVNAVNKVTSDGLDYLGRARSRAIIKTAMAISNFVLNLILIPVFGVVGAAAASVVTYTVYTLSNVYFIDQELGVDFRSVGRTLAIVCLITAGMSAVVGVAIPYVSGLVSLFGAIGLGVAVWGVLAVLSGTLDVDEVTRFLA</sequence>
<evidence type="ECO:0000313" key="8">
    <source>
        <dbReference type="Proteomes" id="UP000011575"/>
    </source>
</evidence>
<dbReference type="PANTHER" id="PTHR30250:SF11">
    <property type="entry name" value="O-ANTIGEN TRANSPORTER-RELATED"/>
    <property type="match status" value="1"/>
</dbReference>
<dbReference type="CDD" id="cd13128">
    <property type="entry name" value="MATE_Wzx_like"/>
    <property type="match status" value="1"/>
</dbReference>
<dbReference type="Proteomes" id="UP000011575">
    <property type="component" value="Unassembled WGS sequence"/>
</dbReference>
<keyword evidence="4 6" id="KW-1133">Transmembrane helix</keyword>
<reference evidence="7 8" key="1">
    <citation type="journal article" date="2014" name="PLoS Genet.">
        <title>Phylogenetically driven sequencing of extremely halophilic archaea reveals strategies for static and dynamic osmo-response.</title>
        <authorList>
            <person name="Becker E.A."/>
            <person name="Seitzer P.M."/>
            <person name="Tritt A."/>
            <person name="Larsen D."/>
            <person name="Krusor M."/>
            <person name="Yao A.I."/>
            <person name="Wu D."/>
            <person name="Madern D."/>
            <person name="Eisen J.A."/>
            <person name="Darling A.E."/>
            <person name="Facciotti M.T."/>
        </authorList>
    </citation>
    <scope>NUCLEOTIDE SEQUENCE [LARGE SCALE GENOMIC DNA]</scope>
    <source>
        <strain evidence="7 8">JCM 13560</strain>
    </source>
</reference>
<evidence type="ECO:0000256" key="3">
    <source>
        <dbReference type="ARBA" id="ARBA00022692"/>
    </source>
</evidence>
<comment type="subcellular location">
    <subcellularLocation>
        <location evidence="1">Cell membrane</location>
        <topology evidence="1">Multi-pass membrane protein</topology>
    </subcellularLocation>
</comment>
<dbReference type="OrthoDB" id="202076at2157"/>
<gene>
    <name evidence="7" type="ORF">C461_00102</name>
</gene>
<evidence type="ECO:0000256" key="2">
    <source>
        <dbReference type="ARBA" id="ARBA00022475"/>
    </source>
</evidence>
<feature type="transmembrane region" description="Helical" evidence="6">
    <location>
        <begin position="375"/>
        <end position="408"/>
    </location>
</feature>
<dbReference type="EMBL" id="AOJI01000002">
    <property type="protein sequence ID" value="EMA70643.1"/>
    <property type="molecule type" value="Genomic_DNA"/>
</dbReference>
<dbReference type="InterPro" id="IPR002797">
    <property type="entry name" value="Polysacc_synth"/>
</dbReference>
<evidence type="ECO:0000256" key="6">
    <source>
        <dbReference type="SAM" id="Phobius"/>
    </source>
</evidence>
<organism evidence="7 8">
    <name type="scientific">Halorubrum aidingense JCM 13560</name>
    <dbReference type="NCBI Taxonomy" id="1230454"/>
    <lineage>
        <taxon>Archaea</taxon>
        <taxon>Methanobacteriati</taxon>
        <taxon>Methanobacteriota</taxon>
        <taxon>Stenosarchaea group</taxon>
        <taxon>Halobacteria</taxon>
        <taxon>Halobacteriales</taxon>
        <taxon>Haloferacaceae</taxon>
        <taxon>Halorubrum</taxon>
    </lineage>
</organism>
<dbReference type="InterPro" id="IPR050833">
    <property type="entry name" value="Poly_Biosynth_Transport"/>
</dbReference>
<dbReference type="PATRIC" id="fig|1230454.4.peg.21"/>
<feature type="transmembrane region" description="Helical" evidence="6">
    <location>
        <begin position="154"/>
        <end position="176"/>
    </location>
</feature>
<keyword evidence="2" id="KW-1003">Cell membrane</keyword>